<evidence type="ECO:0000259" key="4">
    <source>
        <dbReference type="PROSITE" id="PS51462"/>
    </source>
</evidence>
<accession>A0A1H9HZ72</accession>
<keyword evidence="6" id="KW-1185">Reference proteome</keyword>
<dbReference type="CDD" id="cd04664">
    <property type="entry name" value="NUDIX_DHNTPase_like"/>
    <property type="match status" value="1"/>
</dbReference>
<feature type="binding site" evidence="3">
    <location>
        <position position="114"/>
    </location>
    <ligand>
        <name>Mg(2+)</name>
        <dbReference type="ChEBI" id="CHEBI:18420"/>
    </ligand>
</feature>
<evidence type="ECO:0000313" key="6">
    <source>
        <dbReference type="Proteomes" id="UP000242515"/>
    </source>
</evidence>
<dbReference type="GO" id="GO:0008828">
    <property type="term" value="F:dATP diphosphatase activity"/>
    <property type="evidence" value="ECO:0007669"/>
    <property type="project" value="InterPro"/>
</dbReference>
<dbReference type="Gene3D" id="3.90.79.10">
    <property type="entry name" value="Nucleoside Triphosphate Pyrophosphohydrolase"/>
    <property type="match status" value="1"/>
</dbReference>
<feature type="binding site" evidence="2">
    <location>
        <position position="4"/>
    </location>
    <ligand>
        <name>substrate</name>
    </ligand>
</feature>
<dbReference type="GO" id="GO:0019177">
    <property type="term" value="F:dihydroneopterin triphosphate pyrophosphohydrolase activity"/>
    <property type="evidence" value="ECO:0007669"/>
    <property type="project" value="InterPro"/>
</dbReference>
<dbReference type="GO" id="GO:0006754">
    <property type="term" value="P:ATP biosynthetic process"/>
    <property type="evidence" value="ECO:0007669"/>
    <property type="project" value="TreeGrafter"/>
</dbReference>
<feature type="domain" description="Nudix hydrolase" evidence="4">
    <location>
        <begin position="4"/>
        <end position="143"/>
    </location>
</feature>
<dbReference type="GO" id="GO:0046656">
    <property type="term" value="P:folic acid biosynthetic process"/>
    <property type="evidence" value="ECO:0007669"/>
    <property type="project" value="InterPro"/>
</dbReference>
<dbReference type="SUPFAM" id="SSF55811">
    <property type="entry name" value="Nudix"/>
    <property type="match status" value="1"/>
</dbReference>
<dbReference type="InterPro" id="IPR003564">
    <property type="entry name" value="DHNTPase"/>
</dbReference>
<feature type="binding site" evidence="3">
    <location>
        <position position="57"/>
    </location>
    <ligand>
        <name>Mg(2+)</name>
        <dbReference type="ChEBI" id="CHEBI:18420"/>
    </ligand>
</feature>
<dbReference type="PROSITE" id="PS51462">
    <property type="entry name" value="NUDIX"/>
    <property type="match status" value="1"/>
</dbReference>
<feature type="binding site" evidence="2">
    <location>
        <position position="26"/>
    </location>
    <ligand>
        <name>substrate</name>
    </ligand>
</feature>
<reference evidence="6" key="1">
    <citation type="submission" date="2016-10" db="EMBL/GenBank/DDBJ databases">
        <authorList>
            <person name="Varghese N."/>
            <person name="Submissions S."/>
        </authorList>
    </citation>
    <scope>NUCLEOTIDE SEQUENCE [LARGE SCALE GENOMIC DNA]</scope>
    <source>
        <strain evidence="6">8N4</strain>
    </source>
</reference>
<dbReference type="EMBL" id="FOGC01000005">
    <property type="protein sequence ID" value="SEQ67492.1"/>
    <property type="molecule type" value="Genomic_DNA"/>
</dbReference>
<dbReference type="GO" id="GO:0004081">
    <property type="term" value="F:bis(5'-nucleosyl)-tetraphosphatase (asymmetrical) activity"/>
    <property type="evidence" value="ECO:0007669"/>
    <property type="project" value="TreeGrafter"/>
</dbReference>
<keyword evidence="3" id="KW-0460">Magnesium</keyword>
<feature type="binding site" evidence="2">
    <location>
        <begin position="78"/>
        <end position="81"/>
    </location>
    <ligand>
        <name>substrate</name>
    </ligand>
</feature>
<dbReference type="InterPro" id="IPR051325">
    <property type="entry name" value="Nudix_hydrolase_domain"/>
</dbReference>
<protein>
    <submittedName>
        <fullName evidence="5">dATP pyrophosphohydrolase</fullName>
    </submittedName>
</protein>
<evidence type="ECO:0000256" key="3">
    <source>
        <dbReference type="PIRSR" id="PIRSR603564-2"/>
    </source>
</evidence>
<proteinExistence type="predicted"/>
<dbReference type="Proteomes" id="UP000242515">
    <property type="component" value="Unassembled WGS sequence"/>
</dbReference>
<dbReference type="InterPro" id="IPR015797">
    <property type="entry name" value="NUDIX_hydrolase-like_dom_sf"/>
</dbReference>
<dbReference type="RefSeq" id="WP_092675136.1">
    <property type="nucleotide sequence ID" value="NZ_FOGC01000005.1"/>
</dbReference>
<dbReference type="GO" id="GO:0006167">
    <property type="term" value="P:AMP biosynthetic process"/>
    <property type="evidence" value="ECO:0007669"/>
    <property type="project" value="TreeGrafter"/>
</dbReference>
<dbReference type="NCBIfam" id="NF006961">
    <property type="entry name" value="PRK09438.1"/>
    <property type="match status" value="1"/>
</dbReference>
<dbReference type="InterPro" id="IPR020084">
    <property type="entry name" value="NUDIX_hydrolase_CS"/>
</dbReference>
<organism evidence="5 6">
    <name type="scientific">Rosenbergiella nectarea</name>
    <dbReference type="NCBI Taxonomy" id="988801"/>
    <lineage>
        <taxon>Bacteria</taxon>
        <taxon>Pseudomonadati</taxon>
        <taxon>Pseudomonadota</taxon>
        <taxon>Gammaproteobacteria</taxon>
        <taxon>Enterobacterales</taxon>
        <taxon>Erwiniaceae</taxon>
        <taxon>Rosenbergiella</taxon>
    </lineage>
</organism>
<feature type="binding site" evidence="2">
    <location>
        <position position="132"/>
    </location>
    <ligand>
        <name>substrate</name>
    </ligand>
</feature>
<comment type="cofactor">
    <cofactor evidence="3">
        <name>Mg(2+)</name>
        <dbReference type="ChEBI" id="CHEBI:18420"/>
    </cofactor>
    <text evidence="3">Binds 1 Mg(2+) ion per subunit.</text>
</comment>
<feature type="binding site" evidence="2">
    <location>
        <position position="37"/>
    </location>
    <ligand>
        <name>substrate</name>
    </ligand>
</feature>
<keyword evidence="3" id="KW-0479">Metal-binding</keyword>
<evidence type="ECO:0000256" key="1">
    <source>
        <dbReference type="ARBA" id="ARBA00022801"/>
    </source>
</evidence>
<sequence>MIYKHPVSVLVVIYARNTKRVLMLQRQDDEQFWQSVTGSLESGELPKQAALREVQEETGFVYTPPRDVLTDCLTQISFEIFEQYRHRYAPGVTHNQEHWFTLGVESERVPSLTEHTAAQWLPWQQAAALTKSWSNRQAIERLFAE</sequence>
<dbReference type="PANTHER" id="PTHR21340">
    <property type="entry name" value="DIADENOSINE 5,5-P1,P4-TETRAPHOSPHATE PYROPHOSPHOHYDROLASE MUTT"/>
    <property type="match status" value="1"/>
</dbReference>
<dbReference type="InterPro" id="IPR000086">
    <property type="entry name" value="NUDIX_hydrolase_dom"/>
</dbReference>
<dbReference type="OrthoDB" id="7066556at2"/>
<dbReference type="PROSITE" id="PS00893">
    <property type="entry name" value="NUDIX_BOX"/>
    <property type="match status" value="1"/>
</dbReference>
<dbReference type="STRING" id="988801.SAMN05216522_105130"/>
<dbReference type="PRINTS" id="PR01404">
    <property type="entry name" value="NPPPHYDRLASE"/>
</dbReference>
<name>A0A1H9HZ72_9GAMM</name>
<dbReference type="GO" id="GO:0046872">
    <property type="term" value="F:metal ion binding"/>
    <property type="evidence" value="ECO:0007669"/>
    <property type="project" value="UniProtKB-KW"/>
</dbReference>
<dbReference type="PANTHER" id="PTHR21340:SF0">
    <property type="entry name" value="BIS(5'-NUCLEOSYL)-TETRAPHOSPHATASE [ASYMMETRICAL]"/>
    <property type="match status" value="1"/>
</dbReference>
<dbReference type="Pfam" id="PF00293">
    <property type="entry name" value="NUDIX"/>
    <property type="match status" value="1"/>
</dbReference>
<dbReference type="AlphaFoldDB" id="A0A1H9HZ72"/>
<evidence type="ECO:0000256" key="2">
    <source>
        <dbReference type="PIRSR" id="PIRSR603564-1"/>
    </source>
</evidence>
<keyword evidence="1 5" id="KW-0378">Hydrolase</keyword>
<feature type="binding site" evidence="3">
    <location>
        <position position="53"/>
    </location>
    <ligand>
        <name>Mg(2+)</name>
        <dbReference type="ChEBI" id="CHEBI:18420"/>
    </ligand>
</feature>
<evidence type="ECO:0000313" key="5">
    <source>
        <dbReference type="EMBL" id="SEQ67492.1"/>
    </source>
</evidence>
<gene>
    <name evidence="5" type="ORF">SAMN05216522_105130</name>
</gene>